<sequence length="545" mass="61199">MSEFTDLVSICNETEINNDEVKEYNFDENNKLLLIRQNDRIWAIGATCPHQGAPLVKGILGHGRIRCSRHGSCYNIRTGDIEDFPGLDSLPTYPVEIATNGEVQVRARIKDLNKIRRTKKMVEYNKSDERVFLLVGGGVATATCAETLRQEGYTGRIIILCREDYLPYDRAPLSKVWQGDITELYFRDSDFYEENNIEVILGVEAIKLDTAMRTVSCSNGQLITYDKLFIATGSKPTRMPVNGNDLRNVFSIHDYRDLQTIMHVLKSKTNLVCVGGGFINMEFVSSIVTKVKSVVLVCNKKYPLESTVGRDVGERLLQLYREKGVQMKMESRIKEILSEDGVRISEIRTSDGYKYPCDVLIIAVGVVANTTWLIDSSLPINADGTIDTDMHLMTLVPNIYVGGDIANAPLFSNANQRQNVKHLQMAQYHGYVAAINMAGTIKDLRAVPSFNIHLFGATFSHAGVGSINETSIYGDLKRLKYLAYLFDRDGNVTCVNTCGYDATVVNFCELLSQGKRLHRSDVVDKSNPHQWMEHLLDTRRTRCGC</sequence>
<dbReference type="Pfam" id="PF07992">
    <property type="entry name" value="Pyr_redox_2"/>
    <property type="match status" value="1"/>
</dbReference>
<dbReference type="SUPFAM" id="SSF55424">
    <property type="entry name" value="FAD/NAD-linked reductases, dimerisation (C-terminal) domain"/>
    <property type="match status" value="1"/>
</dbReference>
<dbReference type="Pfam" id="PF00355">
    <property type="entry name" value="Rieske"/>
    <property type="match status" value="1"/>
</dbReference>
<name>A0A034W141_BACDO</name>
<keyword evidence="7" id="KW-0560">Oxidoreductase</keyword>
<comment type="cofactor">
    <cofactor evidence="1">
        <name>FAD</name>
        <dbReference type="ChEBI" id="CHEBI:57692"/>
    </cofactor>
</comment>
<dbReference type="GO" id="GO:0046872">
    <property type="term" value="F:metal ion binding"/>
    <property type="evidence" value="ECO:0007669"/>
    <property type="project" value="UniProtKB-KW"/>
</dbReference>
<dbReference type="PRINTS" id="PR00368">
    <property type="entry name" value="FADPNR"/>
</dbReference>
<dbReference type="EMBL" id="GAKP01011449">
    <property type="protein sequence ID" value="JAC47503.1"/>
    <property type="molecule type" value="Transcribed_RNA"/>
</dbReference>
<keyword evidence="9" id="KW-0411">Iron-sulfur</keyword>
<dbReference type="Gene3D" id="3.50.50.60">
    <property type="entry name" value="FAD/NAD(P)-binding domain"/>
    <property type="match status" value="2"/>
</dbReference>
<dbReference type="Gene3D" id="2.102.10.10">
    <property type="entry name" value="Rieske [2Fe-2S] iron-sulphur domain"/>
    <property type="match status" value="1"/>
</dbReference>
<dbReference type="PRINTS" id="PR00411">
    <property type="entry name" value="PNDRDTASEI"/>
</dbReference>
<reference evidence="11" key="1">
    <citation type="journal article" date="2014" name="BMC Genomics">
        <title>Characterizing the developmental transcriptome of the oriental fruit fly, Bactrocera dorsalis (Diptera: Tephritidae) through comparative genomic analysis with Drosophila melanogaster utilizing modENCODE datasets.</title>
        <authorList>
            <person name="Geib S.M."/>
            <person name="Calla B."/>
            <person name="Hall B."/>
            <person name="Hou S."/>
            <person name="Manoukis N.C."/>
        </authorList>
    </citation>
    <scope>NUCLEOTIDE SEQUENCE</scope>
    <source>
        <strain evidence="11">Punador</strain>
    </source>
</reference>
<comment type="similarity">
    <text evidence="2">Belongs to the FAD-dependent oxidoreductase family.</text>
</comment>
<evidence type="ECO:0000256" key="1">
    <source>
        <dbReference type="ARBA" id="ARBA00001974"/>
    </source>
</evidence>
<organism evidence="11">
    <name type="scientific">Bactrocera dorsalis</name>
    <name type="common">Oriental fruit fly</name>
    <name type="synonym">Dacus dorsalis</name>
    <dbReference type="NCBI Taxonomy" id="27457"/>
    <lineage>
        <taxon>Eukaryota</taxon>
        <taxon>Metazoa</taxon>
        <taxon>Ecdysozoa</taxon>
        <taxon>Arthropoda</taxon>
        <taxon>Hexapoda</taxon>
        <taxon>Insecta</taxon>
        <taxon>Pterygota</taxon>
        <taxon>Neoptera</taxon>
        <taxon>Endopterygota</taxon>
        <taxon>Diptera</taxon>
        <taxon>Brachycera</taxon>
        <taxon>Muscomorpha</taxon>
        <taxon>Tephritoidea</taxon>
        <taxon>Tephritidae</taxon>
        <taxon>Bactrocera</taxon>
        <taxon>Bactrocera</taxon>
    </lineage>
</organism>
<evidence type="ECO:0000259" key="10">
    <source>
        <dbReference type="PROSITE" id="PS51296"/>
    </source>
</evidence>
<keyword evidence="5" id="KW-0479">Metal-binding</keyword>
<dbReference type="InterPro" id="IPR036922">
    <property type="entry name" value="Rieske_2Fe-2S_sf"/>
</dbReference>
<evidence type="ECO:0000256" key="9">
    <source>
        <dbReference type="ARBA" id="ARBA00023014"/>
    </source>
</evidence>
<dbReference type="InterPro" id="IPR036188">
    <property type="entry name" value="FAD/NAD-bd_sf"/>
</dbReference>
<keyword evidence="6" id="KW-0274">FAD</keyword>
<dbReference type="GO" id="GO:0016651">
    <property type="term" value="F:oxidoreductase activity, acting on NAD(P)H"/>
    <property type="evidence" value="ECO:0007669"/>
    <property type="project" value="TreeGrafter"/>
</dbReference>
<evidence type="ECO:0000256" key="4">
    <source>
        <dbReference type="ARBA" id="ARBA00022714"/>
    </source>
</evidence>
<dbReference type="AlphaFoldDB" id="A0A034W141"/>
<gene>
    <name evidence="11" type="primary">AIFM3</name>
</gene>
<dbReference type="GO" id="GO:0051537">
    <property type="term" value="F:2 iron, 2 sulfur cluster binding"/>
    <property type="evidence" value="ECO:0007669"/>
    <property type="project" value="UniProtKB-KW"/>
</dbReference>
<dbReference type="OrthoDB" id="432169at2759"/>
<dbReference type="SUPFAM" id="SSF51905">
    <property type="entry name" value="FAD/NAD(P)-binding domain"/>
    <property type="match status" value="1"/>
</dbReference>
<evidence type="ECO:0000256" key="8">
    <source>
        <dbReference type="ARBA" id="ARBA00023004"/>
    </source>
</evidence>
<evidence type="ECO:0000256" key="7">
    <source>
        <dbReference type="ARBA" id="ARBA00023002"/>
    </source>
</evidence>
<evidence type="ECO:0000256" key="6">
    <source>
        <dbReference type="ARBA" id="ARBA00022827"/>
    </source>
</evidence>
<accession>A0A034W141</accession>
<dbReference type="PANTHER" id="PTHR43557">
    <property type="entry name" value="APOPTOSIS-INDUCING FACTOR 1"/>
    <property type="match status" value="1"/>
</dbReference>
<feature type="domain" description="Rieske" evidence="10">
    <location>
        <begin position="8"/>
        <end position="97"/>
    </location>
</feature>
<dbReference type="SUPFAM" id="SSF50022">
    <property type="entry name" value="ISP domain"/>
    <property type="match status" value="1"/>
</dbReference>
<dbReference type="GO" id="GO:0005737">
    <property type="term" value="C:cytoplasm"/>
    <property type="evidence" value="ECO:0007669"/>
    <property type="project" value="TreeGrafter"/>
</dbReference>
<evidence type="ECO:0000256" key="2">
    <source>
        <dbReference type="ARBA" id="ARBA00006442"/>
    </source>
</evidence>
<evidence type="ECO:0000256" key="5">
    <source>
        <dbReference type="ARBA" id="ARBA00022723"/>
    </source>
</evidence>
<proteinExistence type="inferred from homology"/>
<keyword evidence="3" id="KW-0285">Flavoprotein</keyword>
<dbReference type="CDD" id="cd03478">
    <property type="entry name" value="Rieske_AIFL_N"/>
    <property type="match status" value="1"/>
</dbReference>
<protein>
    <submittedName>
        <fullName evidence="11">Apoptosis-inducing factor 3</fullName>
    </submittedName>
</protein>
<evidence type="ECO:0000313" key="11">
    <source>
        <dbReference type="EMBL" id="JAC47503.1"/>
    </source>
</evidence>
<dbReference type="InterPro" id="IPR017941">
    <property type="entry name" value="Rieske_2Fe-2S"/>
</dbReference>
<dbReference type="InterPro" id="IPR016156">
    <property type="entry name" value="FAD/NAD-linked_Rdtase_dimer_sf"/>
</dbReference>
<dbReference type="InterPro" id="IPR023753">
    <property type="entry name" value="FAD/NAD-binding_dom"/>
</dbReference>
<keyword evidence="4" id="KW-0001">2Fe-2S</keyword>
<dbReference type="PANTHER" id="PTHR43557:SF2">
    <property type="entry name" value="RIESKE DOMAIN-CONTAINING PROTEIN-RELATED"/>
    <property type="match status" value="1"/>
</dbReference>
<evidence type="ECO:0000256" key="3">
    <source>
        <dbReference type="ARBA" id="ARBA00022630"/>
    </source>
</evidence>
<dbReference type="PROSITE" id="PS51296">
    <property type="entry name" value="RIESKE"/>
    <property type="match status" value="1"/>
</dbReference>
<keyword evidence="8" id="KW-0408">Iron</keyword>
<dbReference type="InterPro" id="IPR050446">
    <property type="entry name" value="FAD-oxidoreductase/Apoptosis"/>
</dbReference>